<organism evidence="1 2">
    <name type="scientific">Cucumis sativus</name>
    <name type="common">Cucumber</name>
    <dbReference type="NCBI Taxonomy" id="3659"/>
    <lineage>
        <taxon>Eukaryota</taxon>
        <taxon>Viridiplantae</taxon>
        <taxon>Streptophyta</taxon>
        <taxon>Embryophyta</taxon>
        <taxon>Tracheophyta</taxon>
        <taxon>Spermatophyta</taxon>
        <taxon>Magnoliopsida</taxon>
        <taxon>eudicotyledons</taxon>
        <taxon>Gunneridae</taxon>
        <taxon>Pentapetalae</taxon>
        <taxon>rosids</taxon>
        <taxon>fabids</taxon>
        <taxon>Cucurbitales</taxon>
        <taxon>Cucurbitaceae</taxon>
        <taxon>Benincaseae</taxon>
        <taxon>Cucumis</taxon>
    </lineage>
</organism>
<protein>
    <submittedName>
        <fullName evidence="1">Uncharacterized protein</fullName>
    </submittedName>
</protein>
<keyword evidence="2" id="KW-1185">Reference proteome</keyword>
<reference evidence="1 2" key="4">
    <citation type="journal article" date="2011" name="BMC Genomics">
        <title>RNA-Seq improves annotation of protein-coding genes in the cucumber genome.</title>
        <authorList>
            <person name="Li Z."/>
            <person name="Zhang Z."/>
            <person name="Yan P."/>
            <person name="Huang S."/>
            <person name="Fei Z."/>
            <person name="Lin K."/>
        </authorList>
    </citation>
    <scope>NUCLEOTIDE SEQUENCE [LARGE SCALE GENOMIC DNA]</scope>
    <source>
        <strain evidence="2">cv. 9930</strain>
    </source>
</reference>
<name>A0A0A0K396_CUCSA</name>
<reference evidence="1 2" key="1">
    <citation type="journal article" date="2009" name="Nat. Genet.">
        <title>The genome of the cucumber, Cucumis sativus L.</title>
        <authorList>
            <person name="Huang S."/>
            <person name="Li R."/>
            <person name="Zhang Z."/>
            <person name="Li L."/>
            <person name="Gu X."/>
            <person name="Fan W."/>
            <person name="Lucas W.J."/>
            <person name="Wang X."/>
            <person name="Xie B."/>
            <person name="Ni P."/>
            <person name="Ren Y."/>
            <person name="Zhu H."/>
            <person name="Li J."/>
            <person name="Lin K."/>
            <person name="Jin W."/>
            <person name="Fei Z."/>
            <person name="Li G."/>
            <person name="Staub J."/>
            <person name="Kilian A."/>
            <person name="van der Vossen E.A."/>
            <person name="Wu Y."/>
            <person name="Guo J."/>
            <person name="He J."/>
            <person name="Jia Z."/>
            <person name="Ren Y."/>
            <person name="Tian G."/>
            <person name="Lu Y."/>
            <person name="Ruan J."/>
            <person name="Qian W."/>
            <person name="Wang M."/>
            <person name="Huang Q."/>
            <person name="Li B."/>
            <person name="Xuan Z."/>
            <person name="Cao J."/>
            <person name="Asan"/>
            <person name="Wu Z."/>
            <person name="Zhang J."/>
            <person name="Cai Q."/>
            <person name="Bai Y."/>
            <person name="Zhao B."/>
            <person name="Han Y."/>
            <person name="Li Y."/>
            <person name="Li X."/>
            <person name="Wang S."/>
            <person name="Shi Q."/>
            <person name="Liu S."/>
            <person name="Cho W.K."/>
            <person name="Kim J.Y."/>
            <person name="Xu Y."/>
            <person name="Heller-Uszynska K."/>
            <person name="Miao H."/>
            <person name="Cheng Z."/>
            <person name="Zhang S."/>
            <person name="Wu J."/>
            <person name="Yang Y."/>
            <person name="Kang H."/>
            <person name="Li M."/>
            <person name="Liang H."/>
            <person name="Ren X."/>
            <person name="Shi Z."/>
            <person name="Wen M."/>
            <person name="Jian M."/>
            <person name="Yang H."/>
            <person name="Zhang G."/>
            <person name="Yang Z."/>
            <person name="Chen R."/>
            <person name="Liu S."/>
            <person name="Li J."/>
            <person name="Ma L."/>
            <person name="Liu H."/>
            <person name="Zhou Y."/>
            <person name="Zhao J."/>
            <person name="Fang X."/>
            <person name="Li G."/>
            <person name="Fang L."/>
            <person name="Li Y."/>
            <person name="Liu D."/>
            <person name="Zheng H."/>
            <person name="Zhang Y."/>
            <person name="Qin N."/>
            <person name="Li Z."/>
            <person name="Yang G."/>
            <person name="Yang S."/>
            <person name="Bolund L."/>
            <person name="Kristiansen K."/>
            <person name="Zheng H."/>
            <person name="Li S."/>
            <person name="Zhang X."/>
            <person name="Yang H."/>
            <person name="Wang J."/>
            <person name="Sun R."/>
            <person name="Zhang B."/>
            <person name="Jiang S."/>
            <person name="Wang J."/>
            <person name="Du Y."/>
            <person name="Li S."/>
        </authorList>
    </citation>
    <scope>NUCLEOTIDE SEQUENCE [LARGE SCALE GENOMIC DNA]</scope>
    <source>
        <strain evidence="2">cv. 9930</strain>
    </source>
</reference>
<accession>A0A0A0K396</accession>
<gene>
    <name evidence="1" type="ORF">Csa_7G207010</name>
</gene>
<evidence type="ECO:0000313" key="1">
    <source>
        <dbReference type="EMBL" id="KGN44150.1"/>
    </source>
</evidence>
<reference evidence="1 2" key="2">
    <citation type="journal article" date="2009" name="PLoS ONE">
        <title>An integrated genetic and cytogenetic map of the cucumber genome.</title>
        <authorList>
            <person name="Ren Y."/>
            <person name="Zhang Z."/>
            <person name="Liu J."/>
            <person name="Staub J.E."/>
            <person name="Han Y."/>
            <person name="Cheng Z."/>
            <person name="Li X."/>
            <person name="Lu J."/>
            <person name="Miao H."/>
            <person name="Kang H."/>
            <person name="Xie B."/>
            <person name="Gu X."/>
            <person name="Wang X."/>
            <person name="Du Y."/>
            <person name="Jin W."/>
            <person name="Huang S."/>
        </authorList>
    </citation>
    <scope>NUCLEOTIDE SEQUENCE [LARGE SCALE GENOMIC DNA]</scope>
    <source>
        <strain evidence="2">cv. 9930</strain>
    </source>
</reference>
<dbReference type="EMBL" id="CM002928">
    <property type="protein sequence ID" value="KGN44150.1"/>
    <property type="molecule type" value="Genomic_DNA"/>
</dbReference>
<evidence type="ECO:0000313" key="2">
    <source>
        <dbReference type="Proteomes" id="UP000029981"/>
    </source>
</evidence>
<reference evidence="1 2" key="3">
    <citation type="journal article" date="2010" name="BMC Genomics">
        <title>Transcriptome sequencing and comparative analysis of cucumber flowers with different sex types.</title>
        <authorList>
            <person name="Guo S."/>
            <person name="Zheng Y."/>
            <person name="Joung J.G."/>
            <person name="Liu S."/>
            <person name="Zhang Z."/>
            <person name="Crasta O.R."/>
            <person name="Sobral B.W."/>
            <person name="Xu Y."/>
            <person name="Huang S."/>
            <person name="Fei Z."/>
        </authorList>
    </citation>
    <scope>NUCLEOTIDE SEQUENCE [LARGE SCALE GENOMIC DNA]</scope>
    <source>
        <strain evidence="2">cv. 9930</strain>
    </source>
</reference>
<dbReference type="AlphaFoldDB" id="A0A0A0K396"/>
<dbReference type="Proteomes" id="UP000029981">
    <property type="component" value="Chromosome 7"/>
</dbReference>
<proteinExistence type="predicted"/>
<sequence length="77" mass="8281">MKWAPYFFSNPFNGVCDGSTSESQSPASDPQSQMSNWLLFINALSGHQSTILDLHQQSAVVGLVPIAGQNSAVPVHH</sequence>
<dbReference type="Gramene" id="KGN44150">
    <property type="protein sequence ID" value="KGN44150"/>
    <property type="gene ID" value="Csa_7G207010"/>
</dbReference>